<dbReference type="GO" id="GO:0004620">
    <property type="term" value="F:phospholipase activity"/>
    <property type="evidence" value="ECO:0007669"/>
    <property type="project" value="TreeGrafter"/>
</dbReference>
<organism evidence="2 3">
    <name type="scientific">Chlamydomonas schloesseri</name>
    <dbReference type="NCBI Taxonomy" id="2026947"/>
    <lineage>
        <taxon>Eukaryota</taxon>
        <taxon>Viridiplantae</taxon>
        <taxon>Chlorophyta</taxon>
        <taxon>core chlorophytes</taxon>
        <taxon>Chlorophyceae</taxon>
        <taxon>CS clade</taxon>
        <taxon>Chlamydomonadales</taxon>
        <taxon>Chlamydomonadaceae</taxon>
        <taxon>Chlamydomonas</taxon>
    </lineage>
</organism>
<dbReference type="PANTHER" id="PTHR12393">
    <property type="entry name" value="SPHINGOMYELIN PHOSPHODIESTERASE RELATED"/>
    <property type="match status" value="1"/>
</dbReference>
<feature type="compositionally biased region" description="Polar residues" evidence="1">
    <location>
        <begin position="743"/>
        <end position="754"/>
    </location>
</feature>
<sequence>MTSETAGILVELPSKWSYLPPDLKQRVASFLHPNSVAESLVLVDRDTAGLLRPQYHTLTLGQKQETDEEPHRAVQPWPGHAFAAHWGRPEPWRALTLPQRRRLLCLAASSGHAPSLDAALVHAGCSLNHEVLTAAAAAGNLPGCKQLISNDCECSLTAVLAAAQGGHLQLLQLLLGQLPGCNSLLTSSAARGACAGGQAGVLTWLRRAHGYQVGEVEAMIAAEQGRVALTEAILAKVRRGQRSKYGGNGRARAIRAPAPAAAEAAAGSGGVTADGQQQEEQEQAGLAAQPAAQQQQQEEDAFELDLDVGDYSRSEISNSEASGGGHAGDGEEGEPSDPFESLSELFRWQLVKSIVQGCPVEVLARHYDALWPWRPHQRQPRLRPGYNDSARERESALTQVLATACGSPTPDWAAKLEFLLARCTDTAASTAAAPPLSASPSPAPGSADPSAVAAAAAELLDGHRWQLHDERDKSPCALAAQRPDYLQRLKRLRGMGMPLGPDALEWAAQRGHADALAWLWGECDLQYHLQQHPERGQALGQVETRVEDGFVWRFALGHGEVPGRRAVLQLLAREPRGFRFMAAHVAWEAHQWPWDSRYHGSNDTLAWLAEAAVAGGDPPSKRERFLWDKAFRKAARAGASLAVLRALRARGAAVSLAAVAVGGSEEALDWAAAELEAEERAAKEGSAKCLQLLPRAGSWKKPLRSKDPGASSVFISQSFRLSPEHFSYSNPVALLLNLPSGSTNESAGANTTTRSSASPASAESGGAIISRTVTLYGCGGAIASGGPAVIDTALNATRGGIYLGPGVRLLLRNLSFANLPAGAGSQPPLWPPTPAAAGPSPLTLPLMAAAVGASVSLVGVRLSTPAALDLRAHVGAYAAAAAAAAGGSSSSSSATGFALEEGEGGLVSLHVGRLRLLGDSLWSPSPGIDRDTAAASAWDLTDVTVVSSAPPLPLTVGTPPLSPACLSSRGLPGIRAATGPQLRQLLADPLVPAVQVVADITFRRSEWPPEARSVLSGRVGRCRMGAGVNLTVIVTGAKEVFACAPGGGNTSGGSGPGAPRRFVVNFGDLGTVVTVRGQLTWRGALLLTGIRPTPLISGSVLWPMAATAAVRPDTTLNASTSAVVFQDVELQTLFETPMLSADDPFWARVCAAVNNQTNQTAIIQTNQTNASCAGARPGPGALVHISRYDVFLYDFTFLLDVFIRATNPPTTTGIADVPRAAWVYKDVLLTWRPPGWVGGWSSPPPPAPPSPPPAPPPWPPAPPLKHVAGQWRRGDWQRPPRPPRPPPPRAAGGSGGRGAAPPPVRRP</sequence>
<dbReference type="SUPFAM" id="SSF48403">
    <property type="entry name" value="Ankyrin repeat"/>
    <property type="match status" value="1"/>
</dbReference>
<evidence type="ECO:0000313" key="3">
    <source>
        <dbReference type="Proteomes" id="UP000613740"/>
    </source>
</evidence>
<dbReference type="PANTHER" id="PTHR12393:SF6">
    <property type="entry name" value="SPHINGOMYELIN PHOSPHODIESTERASE 2"/>
    <property type="match status" value="1"/>
</dbReference>
<evidence type="ECO:0000313" key="2">
    <source>
        <dbReference type="EMBL" id="KAG2453273.1"/>
    </source>
</evidence>
<feature type="compositionally biased region" description="Low complexity" evidence="1">
    <location>
        <begin position="250"/>
        <end position="266"/>
    </location>
</feature>
<gene>
    <name evidence="2" type="ORF">HYH02_002596</name>
</gene>
<feature type="region of interest" description="Disordered" evidence="1">
    <location>
        <begin position="743"/>
        <end position="763"/>
    </location>
</feature>
<dbReference type="GO" id="GO:0005783">
    <property type="term" value="C:endoplasmic reticulum"/>
    <property type="evidence" value="ECO:0007669"/>
    <property type="project" value="TreeGrafter"/>
</dbReference>
<dbReference type="GO" id="GO:0016020">
    <property type="term" value="C:membrane"/>
    <property type="evidence" value="ECO:0007669"/>
    <property type="project" value="TreeGrafter"/>
</dbReference>
<evidence type="ECO:0000256" key="1">
    <source>
        <dbReference type="SAM" id="MobiDB-lite"/>
    </source>
</evidence>
<dbReference type="GO" id="GO:0030149">
    <property type="term" value="P:sphingolipid catabolic process"/>
    <property type="evidence" value="ECO:0007669"/>
    <property type="project" value="TreeGrafter"/>
</dbReference>
<dbReference type="InterPro" id="IPR036770">
    <property type="entry name" value="Ankyrin_rpt-contain_sf"/>
</dbReference>
<comment type="caution">
    <text evidence="2">The sequence shown here is derived from an EMBL/GenBank/DDBJ whole genome shotgun (WGS) entry which is preliminary data.</text>
</comment>
<dbReference type="GO" id="GO:0071944">
    <property type="term" value="C:cell periphery"/>
    <property type="evidence" value="ECO:0007669"/>
    <property type="project" value="TreeGrafter"/>
</dbReference>
<proteinExistence type="predicted"/>
<feature type="compositionally biased region" description="Pro residues" evidence="1">
    <location>
        <begin position="1242"/>
        <end position="1263"/>
    </location>
</feature>
<protein>
    <submittedName>
        <fullName evidence="2">Uncharacterized protein</fullName>
    </submittedName>
</protein>
<name>A0A835WU05_9CHLO</name>
<feature type="region of interest" description="Disordered" evidence="1">
    <location>
        <begin position="243"/>
        <end position="300"/>
    </location>
</feature>
<accession>A0A835WU05</accession>
<dbReference type="EMBL" id="JAEHOD010000004">
    <property type="protein sequence ID" value="KAG2453273.1"/>
    <property type="molecule type" value="Genomic_DNA"/>
</dbReference>
<dbReference type="GO" id="GO:0046513">
    <property type="term" value="P:ceramide biosynthetic process"/>
    <property type="evidence" value="ECO:0007669"/>
    <property type="project" value="TreeGrafter"/>
</dbReference>
<feature type="region of interest" description="Disordered" evidence="1">
    <location>
        <begin position="314"/>
        <end position="339"/>
    </location>
</feature>
<keyword evidence="3" id="KW-1185">Reference proteome</keyword>
<feature type="region of interest" description="Disordered" evidence="1">
    <location>
        <begin position="1242"/>
        <end position="1307"/>
    </location>
</feature>
<feature type="region of interest" description="Disordered" evidence="1">
    <location>
        <begin position="432"/>
        <end position="451"/>
    </location>
</feature>
<feature type="compositionally biased region" description="Low complexity" evidence="1">
    <location>
        <begin position="283"/>
        <end position="296"/>
    </location>
</feature>
<feature type="compositionally biased region" description="Pro residues" evidence="1">
    <location>
        <begin position="1279"/>
        <end position="1289"/>
    </location>
</feature>
<reference evidence="2" key="1">
    <citation type="journal article" date="2020" name="bioRxiv">
        <title>Comparative genomics of Chlamydomonas.</title>
        <authorList>
            <person name="Craig R.J."/>
            <person name="Hasan A.R."/>
            <person name="Ness R.W."/>
            <person name="Keightley P.D."/>
        </authorList>
    </citation>
    <scope>NUCLEOTIDE SEQUENCE</scope>
    <source>
        <strain evidence="2">CCAP 11/173</strain>
    </source>
</reference>
<dbReference type="Proteomes" id="UP000613740">
    <property type="component" value="Unassembled WGS sequence"/>
</dbReference>